<evidence type="ECO:0000313" key="3">
    <source>
        <dbReference type="Proteomes" id="UP000556869"/>
    </source>
</evidence>
<dbReference type="InterPro" id="IPR029080">
    <property type="entry name" value="Imm40"/>
</dbReference>
<accession>A0ABX0WZZ0</accession>
<dbReference type="EMBL" id="JAATJD010000002">
    <property type="protein sequence ID" value="NJB74935.1"/>
    <property type="molecule type" value="Genomic_DNA"/>
</dbReference>
<feature type="domain" description="Immunity protein 40" evidence="1">
    <location>
        <begin position="8"/>
        <end position="87"/>
    </location>
</feature>
<gene>
    <name evidence="2" type="ORF">GGR96_002027</name>
</gene>
<reference evidence="2 3" key="1">
    <citation type="submission" date="2020-03" db="EMBL/GenBank/DDBJ databases">
        <title>Genomic Encyclopedia of Type Strains, Phase IV (KMG-IV): sequencing the most valuable type-strain genomes for metagenomic binning, comparative biology and taxonomic classification.</title>
        <authorList>
            <person name="Goeker M."/>
        </authorList>
    </citation>
    <scope>NUCLEOTIDE SEQUENCE [LARGE SCALE GENOMIC DNA]</scope>
    <source>
        <strain evidence="2 3">DSM 18888</strain>
    </source>
</reference>
<dbReference type="RefSeq" id="WP_167351208.1">
    <property type="nucleotide sequence ID" value="NZ_BAAAEQ010000002.1"/>
</dbReference>
<dbReference type="Pfam" id="PF15569">
    <property type="entry name" value="Imm40"/>
    <property type="match status" value="1"/>
</dbReference>
<organism evidence="2 3">
    <name type="scientific">Thalassospira tepidiphila</name>
    <dbReference type="NCBI Taxonomy" id="393657"/>
    <lineage>
        <taxon>Bacteria</taxon>
        <taxon>Pseudomonadati</taxon>
        <taxon>Pseudomonadota</taxon>
        <taxon>Alphaproteobacteria</taxon>
        <taxon>Rhodospirillales</taxon>
        <taxon>Thalassospiraceae</taxon>
        <taxon>Thalassospira</taxon>
    </lineage>
</organism>
<comment type="caution">
    <text evidence="2">The sequence shown here is derived from an EMBL/GenBank/DDBJ whole genome shotgun (WGS) entry which is preliminary data.</text>
</comment>
<dbReference type="Proteomes" id="UP000556869">
    <property type="component" value="Unassembled WGS sequence"/>
</dbReference>
<keyword evidence="3" id="KW-1185">Reference proteome</keyword>
<evidence type="ECO:0000259" key="1">
    <source>
        <dbReference type="Pfam" id="PF15569"/>
    </source>
</evidence>
<proteinExistence type="predicted"/>
<sequence length="97" mass="11089">MSVGFSANHLGIKNWVLDREKAARAITQLENLKIAVLGGDVFEIEDGKIYQTYDSWYCDQKDDENEQNFTKRSILEAKEYILNYPKGKVGFAIVPKT</sequence>
<name>A0ABX0WZZ0_9PROT</name>
<evidence type="ECO:0000313" key="2">
    <source>
        <dbReference type="EMBL" id="NJB74935.1"/>
    </source>
</evidence>
<protein>
    <recommendedName>
        <fullName evidence="1">Immunity protein 40 domain-containing protein</fullName>
    </recommendedName>
</protein>